<gene>
    <name evidence="2" type="ORF">Cni_G26609</name>
</gene>
<evidence type="ECO:0000313" key="2">
    <source>
        <dbReference type="EMBL" id="WOL17816.1"/>
    </source>
</evidence>
<dbReference type="PANTHER" id="PTHR48478">
    <property type="entry name" value="LECTIN-LIKE"/>
    <property type="match status" value="1"/>
</dbReference>
<protein>
    <recommendedName>
        <fullName evidence="4">Lectin</fullName>
    </recommendedName>
</protein>
<organism evidence="2 3">
    <name type="scientific">Canna indica</name>
    <name type="common">Indian-shot</name>
    <dbReference type="NCBI Taxonomy" id="4628"/>
    <lineage>
        <taxon>Eukaryota</taxon>
        <taxon>Viridiplantae</taxon>
        <taxon>Streptophyta</taxon>
        <taxon>Embryophyta</taxon>
        <taxon>Tracheophyta</taxon>
        <taxon>Spermatophyta</taxon>
        <taxon>Magnoliopsida</taxon>
        <taxon>Liliopsida</taxon>
        <taxon>Zingiberales</taxon>
        <taxon>Cannaceae</taxon>
        <taxon>Canna</taxon>
    </lineage>
</organism>
<feature type="compositionally biased region" description="Polar residues" evidence="1">
    <location>
        <begin position="14"/>
        <end position="24"/>
    </location>
</feature>
<evidence type="ECO:0000313" key="3">
    <source>
        <dbReference type="Proteomes" id="UP001327560"/>
    </source>
</evidence>
<dbReference type="InterPro" id="IPR025886">
    <property type="entry name" value="PP2-like"/>
</dbReference>
<sequence length="230" mass="26064">MMSRQGQAEHVPATNHSPHWTGDSNVSNKICDKSNLRHFYKRIEMHAYIFEQGGGWIKSSKDAIYISAKAMKITWGQDPRFWRWVQVSKDKLPGDLAKDELGFDSVAELVQVSWLEATGSVDLASLKEQLSPSKTYQVIFHVKFKVDAFGWSKSPVMLLLVSPDGRREKRSEMVDSYRVRGADVWHEIRGGEFRVLANAAGKVEFGMLDVENQRWKGGLLLAGVTIRPKN</sequence>
<dbReference type="Proteomes" id="UP001327560">
    <property type="component" value="Chromosome 8"/>
</dbReference>
<name>A0AAQ3L441_9LILI</name>
<dbReference type="AlphaFoldDB" id="A0AAQ3L441"/>
<proteinExistence type="predicted"/>
<accession>A0AAQ3L441</accession>
<evidence type="ECO:0000256" key="1">
    <source>
        <dbReference type="SAM" id="MobiDB-lite"/>
    </source>
</evidence>
<keyword evidence="3" id="KW-1185">Reference proteome</keyword>
<evidence type="ECO:0008006" key="4">
    <source>
        <dbReference type="Google" id="ProtNLM"/>
    </source>
</evidence>
<dbReference type="GO" id="GO:0030246">
    <property type="term" value="F:carbohydrate binding"/>
    <property type="evidence" value="ECO:0007669"/>
    <property type="project" value="InterPro"/>
</dbReference>
<dbReference type="PANTHER" id="PTHR48478:SF1">
    <property type="entry name" value="LECTIN-LIKE"/>
    <property type="match status" value="1"/>
</dbReference>
<dbReference type="Pfam" id="PF14299">
    <property type="entry name" value="PP2"/>
    <property type="match status" value="1"/>
</dbReference>
<dbReference type="InterPro" id="IPR052147">
    <property type="entry name" value="PP2-like/Lectin"/>
</dbReference>
<feature type="region of interest" description="Disordered" evidence="1">
    <location>
        <begin position="1"/>
        <end position="24"/>
    </location>
</feature>
<reference evidence="2 3" key="1">
    <citation type="submission" date="2023-10" db="EMBL/GenBank/DDBJ databases">
        <title>Chromosome-scale genome assembly provides insights into flower coloration mechanisms of Canna indica.</title>
        <authorList>
            <person name="Li C."/>
        </authorList>
    </citation>
    <scope>NUCLEOTIDE SEQUENCE [LARGE SCALE GENOMIC DNA]</scope>
    <source>
        <tissue evidence="2">Flower</tissue>
    </source>
</reference>
<dbReference type="EMBL" id="CP136897">
    <property type="protein sequence ID" value="WOL17816.1"/>
    <property type="molecule type" value="Genomic_DNA"/>
</dbReference>